<feature type="transmembrane region" description="Helical" evidence="2">
    <location>
        <begin position="225"/>
        <end position="244"/>
    </location>
</feature>
<reference evidence="3" key="1">
    <citation type="submission" date="2021-12" db="EMBL/GenBank/DDBJ databases">
        <title>Discovery of the Pendulisporaceae a myxobacterial family with distinct sporulation behavior and unique specialized metabolism.</title>
        <authorList>
            <person name="Garcia R."/>
            <person name="Popoff A."/>
            <person name="Bader C.D."/>
            <person name="Loehr J."/>
            <person name="Walesch S."/>
            <person name="Walt C."/>
            <person name="Boldt J."/>
            <person name="Bunk B."/>
            <person name="Haeckl F.J.F.P.J."/>
            <person name="Gunesch A.P."/>
            <person name="Birkelbach J."/>
            <person name="Nuebel U."/>
            <person name="Pietschmann T."/>
            <person name="Bach T."/>
            <person name="Mueller R."/>
        </authorList>
    </citation>
    <scope>NUCLEOTIDE SEQUENCE</scope>
    <source>
        <strain evidence="3">MSr11367</strain>
    </source>
</reference>
<keyword evidence="4" id="KW-1185">Reference proteome</keyword>
<dbReference type="Proteomes" id="UP001374803">
    <property type="component" value="Chromosome"/>
</dbReference>
<dbReference type="RefSeq" id="WP_394830869.1">
    <property type="nucleotide sequence ID" value="NZ_CP089929.1"/>
</dbReference>
<evidence type="ECO:0000256" key="1">
    <source>
        <dbReference type="SAM" id="MobiDB-lite"/>
    </source>
</evidence>
<sequence>MRGDSDALLRAFEALGQHGHLEELVARTKKVARGMASARRTVFESDTATDRTELDPNAAKTPFGNASDVLQRGPENDDERALACALFAHTIAEELQGGGRDVESDNRLADDILWLATNTPFDATPLLDRALGEEVAGTIWSAIADRVRRVDAYRLAELGRGEAIVGCVALAFSSSETASRLVGSLGHELHDPALLRVLSPMPSDTVPLVPTDGSPARLRGELVPAPHGVVATTALALSGLLFLIHGTRLLARLALAYRCPAEIVLSPEGVRVDSRVEMLGRTLREKSTVIGREGLVRAVRDVRYPRVGFYAGLLALAVGTYIGVSTMIDGVRAASPSLFLVGLVIIAAGIGLDLLFSSLVPGAQGRCRVVLIPRRGPAVCVGSVDIETADGALSAIAKS</sequence>
<feature type="transmembrane region" description="Helical" evidence="2">
    <location>
        <begin position="334"/>
        <end position="356"/>
    </location>
</feature>
<evidence type="ECO:0000256" key="2">
    <source>
        <dbReference type="SAM" id="Phobius"/>
    </source>
</evidence>
<evidence type="ECO:0000313" key="4">
    <source>
        <dbReference type="Proteomes" id="UP001374803"/>
    </source>
</evidence>
<name>A0ABZ2KU40_9BACT</name>
<keyword evidence="2" id="KW-0472">Membrane</keyword>
<organism evidence="3 4">
    <name type="scientific">Pendulispora rubella</name>
    <dbReference type="NCBI Taxonomy" id="2741070"/>
    <lineage>
        <taxon>Bacteria</taxon>
        <taxon>Pseudomonadati</taxon>
        <taxon>Myxococcota</taxon>
        <taxon>Myxococcia</taxon>
        <taxon>Myxococcales</taxon>
        <taxon>Sorangiineae</taxon>
        <taxon>Pendulisporaceae</taxon>
        <taxon>Pendulispora</taxon>
    </lineage>
</organism>
<evidence type="ECO:0000313" key="3">
    <source>
        <dbReference type="EMBL" id="WXB01258.1"/>
    </source>
</evidence>
<proteinExistence type="predicted"/>
<feature type="transmembrane region" description="Helical" evidence="2">
    <location>
        <begin position="307"/>
        <end position="328"/>
    </location>
</feature>
<gene>
    <name evidence="3" type="ORF">LVJ94_30605</name>
</gene>
<protein>
    <submittedName>
        <fullName evidence="3">Uncharacterized protein</fullName>
    </submittedName>
</protein>
<keyword evidence="2" id="KW-0812">Transmembrane</keyword>
<keyword evidence="2" id="KW-1133">Transmembrane helix</keyword>
<dbReference type="EMBL" id="CP089983">
    <property type="protein sequence ID" value="WXB01258.1"/>
    <property type="molecule type" value="Genomic_DNA"/>
</dbReference>
<feature type="region of interest" description="Disordered" evidence="1">
    <location>
        <begin position="39"/>
        <end position="67"/>
    </location>
</feature>
<accession>A0ABZ2KU40</accession>